<dbReference type="Gene3D" id="3.40.50.360">
    <property type="match status" value="1"/>
</dbReference>
<dbReference type="AlphaFoldDB" id="A0A3A4RA78"/>
<proteinExistence type="predicted"/>
<gene>
    <name evidence="1" type="ORF">C4541_08220</name>
</gene>
<reference evidence="1 2" key="1">
    <citation type="journal article" date="2017" name="ISME J.">
        <title>Energy and carbon metabolisms in a deep terrestrial subsurface fluid microbial community.</title>
        <authorList>
            <person name="Momper L."/>
            <person name="Jungbluth S.P."/>
            <person name="Lee M.D."/>
            <person name="Amend J.P."/>
        </authorList>
    </citation>
    <scope>NUCLEOTIDE SEQUENCE [LARGE SCALE GENOMIC DNA]</scope>
    <source>
        <strain evidence="1">SURF_26</strain>
    </source>
</reference>
<dbReference type="EMBL" id="QZJZ01000067">
    <property type="protein sequence ID" value="RJP58431.1"/>
    <property type="molecule type" value="Genomic_DNA"/>
</dbReference>
<organism evidence="1 2">
    <name type="scientific">Candidatus Auribacter fodinae</name>
    <dbReference type="NCBI Taxonomy" id="2093366"/>
    <lineage>
        <taxon>Bacteria</taxon>
        <taxon>Pseudomonadati</taxon>
        <taxon>Candidatus Auribacterota</taxon>
        <taxon>Candidatus Auribacteria</taxon>
        <taxon>Candidatus Auribacterales</taxon>
        <taxon>Candidatus Auribacteraceae</taxon>
        <taxon>Candidatus Auribacter</taxon>
    </lineage>
</organism>
<sequence>GVKAIREFAERVKWDLIEPVVEAKCSPTEEDLNQCFTMGQNILKKLKQSF</sequence>
<comment type="caution">
    <text evidence="1">The sequence shown here is derived from an EMBL/GenBank/DDBJ whole genome shotgun (WGS) entry which is preliminary data.</text>
</comment>
<dbReference type="Proteomes" id="UP000266426">
    <property type="component" value="Unassembled WGS sequence"/>
</dbReference>
<evidence type="ECO:0000313" key="1">
    <source>
        <dbReference type="EMBL" id="RJP58431.1"/>
    </source>
</evidence>
<name>A0A3A4RA78_9BACT</name>
<dbReference type="InterPro" id="IPR029039">
    <property type="entry name" value="Flavoprotein-like_sf"/>
</dbReference>
<accession>A0A3A4RA78</accession>
<evidence type="ECO:0000313" key="2">
    <source>
        <dbReference type="Proteomes" id="UP000266426"/>
    </source>
</evidence>
<protein>
    <submittedName>
        <fullName evidence="1">FprA family A-type flavoprotein</fullName>
    </submittedName>
</protein>
<dbReference type="SUPFAM" id="SSF52218">
    <property type="entry name" value="Flavoproteins"/>
    <property type="match status" value="1"/>
</dbReference>
<feature type="non-terminal residue" evidence="1">
    <location>
        <position position="1"/>
    </location>
</feature>